<name>A0A0D0C1V3_9AGAM</name>
<dbReference type="InParanoid" id="A0A0D0C1V3"/>
<dbReference type="Proteomes" id="UP000054485">
    <property type="component" value="Unassembled WGS sequence"/>
</dbReference>
<dbReference type="EMBL" id="KN835135">
    <property type="protein sequence ID" value="KIK48878.1"/>
    <property type="molecule type" value="Genomic_DNA"/>
</dbReference>
<dbReference type="HOGENOM" id="CLU_2321928_0_0_1"/>
<reference evidence="2" key="2">
    <citation type="submission" date="2015-01" db="EMBL/GenBank/DDBJ databases">
        <title>Evolutionary Origins and Diversification of the Mycorrhizal Mutualists.</title>
        <authorList>
            <consortium name="DOE Joint Genome Institute"/>
            <consortium name="Mycorrhizal Genomics Consortium"/>
            <person name="Kohler A."/>
            <person name="Kuo A."/>
            <person name="Nagy L.G."/>
            <person name="Floudas D."/>
            <person name="Copeland A."/>
            <person name="Barry K.W."/>
            <person name="Cichocki N."/>
            <person name="Veneault-Fourrey C."/>
            <person name="LaButti K."/>
            <person name="Lindquist E.A."/>
            <person name="Lipzen A."/>
            <person name="Lundell T."/>
            <person name="Morin E."/>
            <person name="Murat C."/>
            <person name="Riley R."/>
            <person name="Ohm R."/>
            <person name="Sun H."/>
            <person name="Tunlid A."/>
            <person name="Henrissat B."/>
            <person name="Grigoriev I.V."/>
            <person name="Hibbett D.S."/>
            <person name="Martin F."/>
        </authorList>
    </citation>
    <scope>NUCLEOTIDE SEQUENCE [LARGE SCALE GENOMIC DNA]</scope>
    <source>
        <strain evidence="2">UH-Slu-Lm8-n1</strain>
    </source>
</reference>
<keyword evidence="2" id="KW-1185">Reference proteome</keyword>
<dbReference type="AlphaFoldDB" id="A0A0D0C1V3"/>
<accession>A0A0D0C1V3</accession>
<protein>
    <submittedName>
        <fullName evidence="1">Uncharacterized protein</fullName>
    </submittedName>
</protein>
<reference evidence="1 2" key="1">
    <citation type="submission" date="2014-04" db="EMBL/GenBank/DDBJ databases">
        <authorList>
            <consortium name="DOE Joint Genome Institute"/>
            <person name="Kuo A."/>
            <person name="Ruytinx J."/>
            <person name="Rineau F."/>
            <person name="Colpaert J."/>
            <person name="Kohler A."/>
            <person name="Nagy L.G."/>
            <person name="Floudas D."/>
            <person name="Copeland A."/>
            <person name="Barry K.W."/>
            <person name="Cichocki N."/>
            <person name="Veneault-Fourrey C."/>
            <person name="LaButti K."/>
            <person name="Lindquist E.A."/>
            <person name="Lipzen A."/>
            <person name="Lundell T."/>
            <person name="Morin E."/>
            <person name="Murat C."/>
            <person name="Sun H."/>
            <person name="Tunlid A."/>
            <person name="Henrissat B."/>
            <person name="Grigoriev I.V."/>
            <person name="Hibbett D.S."/>
            <person name="Martin F."/>
            <person name="Nordberg H.P."/>
            <person name="Cantor M.N."/>
            <person name="Hua S.X."/>
        </authorList>
    </citation>
    <scope>NUCLEOTIDE SEQUENCE [LARGE SCALE GENOMIC DNA]</scope>
    <source>
        <strain evidence="1 2">UH-Slu-Lm8-n1</strain>
    </source>
</reference>
<sequence length="99" mass="11450">MIILPLYNFLWSQITQLKYCRLSDVVFELVPFEVLYPATTTALQLPARCLKMFVLCFIDQILRVIRRSSLVPVTSYMHVVILIPLLRVVPPGVRTSQNE</sequence>
<evidence type="ECO:0000313" key="2">
    <source>
        <dbReference type="Proteomes" id="UP000054485"/>
    </source>
</evidence>
<organism evidence="1 2">
    <name type="scientific">Suillus luteus UH-Slu-Lm8-n1</name>
    <dbReference type="NCBI Taxonomy" id="930992"/>
    <lineage>
        <taxon>Eukaryota</taxon>
        <taxon>Fungi</taxon>
        <taxon>Dikarya</taxon>
        <taxon>Basidiomycota</taxon>
        <taxon>Agaricomycotina</taxon>
        <taxon>Agaricomycetes</taxon>
        <taxon>Agaricomycetidae</taxon>
        <taxon>Boletales</taxon>
        <taxon>Suillineae</taxon>
        <taxon>Suillaceae</taxon>
        <taxon>Suillus</taxon>
    </lineage>
</organism>
<gene>
    <name evidence="1" type="ORF">CY34DRAFT_515562</name>
</gene>
<evidence type="ECO:0000313" key="1">
    <source>
        <dbReference type="EMBL" id="KIK48878.1"/>
    </source>
</evidence>
<proteinExistence type="predicted"/>